<dbReference type="InterPro" id="IPR013783">
    <property type="entry name" value="Ig-like_fold"/>
</dbReference>
<keyword evidence="6" id="KW-0472">Membrane</keyword>
<dbReference type="InterPro" id="IPR007110">
    <property type="entry name" value="Ig-like_dom"/>
</dbReference>
<evidence type="ECO:0000256" key="5">
    <source>
        <dbReference type="ARBA" id="ARBA00022989"/>
    </source>
</evidence>
<evidence type="ECO:0000256" key="3">
    <source>
        <dbReference type="ARBA" id="ARBA00022692"/>
    </source>
</evidence>
<dbReference type="GO" id="GO:0007166">
    <property type="term" value="P:cell surface receptor signaling pathway"/>
    <property type="evidence" value="ECO:0007669"/>
    <property type="project" value="TreeGrafter"/>
</dbReference>
<dbReference type="PANTHER" id="PTHR25466:SF14">
    <property type="entry name" value="BUTYROPHILIN SUBFAMILY 2 MEMBER A2-LIKE-RELATED"/>
    <property type="match status" value="1"/>
</dbReference>
<evidence type="ECO:0000256" key="6">
    <source>
        <dbReference type="ARBA" id="ARBA00023136"/>
    </source>
</evidence>
<reference evidence="13" key="2">
    <citation type="submission" date="2025-09" db="UniProtKB">
        <authorList>
            <consortium name="Ensembl"/>
        </authorList>
    </citation>
    <scope>IDENTIFICATION</scope>
</reference>
<evidence type="ECO:0000256" key="8">
    <source>
        <dbReference type="ARBA" id="ARBA00023170"/>
    </source>
</evidence>
<reference evidence="13" key="1">
    <citation type="submission" date="2025-08" db="UniProtKB">
        <authorList>
            <consortium name="Ensembl"/>
        </authorList>
    </citation>
    <scope>IDENTIFICATION</scope>
</reference>
<dbReference type="GO" id="GO:0031295">
    <property type="term" value="P:T cell costimulation"/>
    <property type="evidence" value="ECO:0007669"/>
    <property type="project" value="TreeGrafter"/>
</dbReference>
<protein>
    <recommendedName>
        <fullName evidence="12">Ig-like domain-containing protein</fullName>
    </recommendedName>
</protein>
<dbReference type="InterPro" id="IPR013106">
    <property type="entry name" value="Ig_V-set"/>
</dbReference>
<evidence type="ECO:0000313" key="13">
    <source>
        <dbReference type="Ensembl" id="ENSACIP00000013862.1"/>
    </source>
</evidence>
<dbReference type="InterPro" id="IPR036179">
    <property type="entry name" value="Ig-like_dom_sf"/>
</dbReference>
<dbReference type="GO" id="GO:0006955">
    <property type="term" value="P:immune response"/>
    <property type="evidence" value="ECO:0007669"/>
    <property type="project" value="TreeGrafter"/>
</dbReference>
<dbReference type="GO" id="GO:0042102">
    <property type="term" value="P:positive regulation of T cell proliferation"/>
    <property type="evidence" value="ECO:0007669"/>
    <property type="project" value="TreeGrafter"/>
</dbReference>
<evidence type="ECO:0000259" key="12">
    <source>
        <dbReference type="PROSITE" id="PS50835"/>
    </source>
</evidence>
<dbReference type="Gene3D" id="2.60.40.10">
    <property type="entry name" value="Immunoglobulins"/>
    <property type="match status" value="1"/>
</dbReference>
<evidence type="ECO:0000256" key="2">
    <source>
        <dbReference type="ARBA" id="ARBA00022475"/>
    </source>
</evidence>
<keyword evidence="5" id="KW-1133">Transmembrane helix</keyword>
<sequence length="208" mass="23801">FLCLSTEPFPSWAKVLLVLLVLLVVSGGYKVEVEVDSGVESVQLVCTTTVPLPEDAQVEWKRTYSYNTKVHLYQNGSDQPEEQDPFYRGRTKMNEDLLKTGDLSLTLKYPTERDTNTYTCTVYSREGNTLMRKEVELKVKDPSHITQILTIHVVESFRCSEQTHEIFMVPVLMCVRLWRLSVSVLLLFIQHVCSSHNLRLGGGDREVM</sequence>
<evidence type="ECO:0000256" key="1">
    <source>
        <dbReference type="ARBA" id="ARBA00004251"/>
    </source>
</evidence>
<dbReference type="AlphaFoldDB" id="A0A3Q0RTW5"/>
<keyword evidence="7" id="KW-1015">Disulfide bond</keyword>
<name>A0A3Q0RTW5_AMPCI</name>
<dbReference type="SUPFAM" id="SSF48726">
    <property type="entry name" value="Immunoglobulin"/>
    <property type="match status" value="1"/>
</dbReference>
<evidence type="ECO:0000256" key="11">
    <source>
        <dbReference type="SAM" id="SignalP"/>
    </source>
</evidence>
<dbReference type="PANTHER" id="PTHR25466">
    <property type="entry name" value="T-LYMPHOCYTE ACTIVATION ANTIGEN"/>
    <property type="match status" value="1"/>
</dbReference>
<evidence type="ECO:0000256" key="10">
    <source>
        <dbReference type="ARBA" id="ARBA00023319"/>
    </source>
</evidence>
<dbReference type="GO" id="GO:0071222">
    <property type="term" value="P:cellular response to lipopolysaccharide"/>
    <property type="evidence" value="ECO:0007669"/>
    <property type="project" value="TreeGrafter"/>
</dbReference>
<dbReference type="Pfam" id="PF07686">
    <property type="entry name" value="V-set"/>
    <property type="match status" value="1"/>
</dbReference>
<keyword evidence="2" id="KW-1003">Cell membrane</keyword>
<dbReference type="InterPro" id="IPR051713">
    <property type="entry name" value="T-cell_Activation_Regulation"/>
</dbReference>
<dbReference type="GO" id="GO:0042130">
    <property type="term" value="P:negative regulation of T cell proliferation"/>
    <property type="evidence" value="ECO:0007669"/>
    <property type="project" value="TreeGrafter"/>
</dbReference>
<evidence type="ECO:0000313" key="14">
    <source>
        <dbReference type="Proteomes" id="UP000261340"/>
    </source>
</evidence>
<keyword evidence="3" id="KW-0812">Transmembrane</keyword>
<keyword evidence="8" id="KW-0675">Receptor</keyword>
<evidence type="ECO:0000256" key="4">
    <source>
        <dbReference type="ARBA" id="ARBA00022729"/>
    </source>
</evidence>
<proteinExistence type="predicted"/>
<dbReference type="PROSITE" id="PS50835">
    <property type="entry name" value="IG_LIKE"/>
    <property type="match status" value="1"/>
</dbReference>
<keyword evidence="9" id="KW-0325">Glycoprotein</keyword>
<feature type="signal peptide" evidence="11">
    <location>
        <begin position="1"/>
        <end position="28"/>
    </location>
</feature>
<dbReference type="GeneTree" id="ENSGT01140000285399"/>
<dbReference type="STRING" id="61819.ENSACIP00000013862"/>
<dbReference type="GO" id="GO:0009897">
    <property type="term" value="C:external side of plasma membrane"/>
    <property type="evidence" value="ECO:0007669"/>
    <property type="project" value="TreeGrafter"/>
</dbReference>
<dbReference type="OMA" id="LFIQHVC"/>
<evidence type="ECO:0000256" key="9">
    <source>
        <dbReference type="ARBA" id="ARBA00023180"/>
    </source>
</evidence>
<dbReference type="Ensembl" id="ENSACIT00000014235.1">
    <property type="protein sequence ID" value="ENSACIP00000013862.1"/>
    <property type="gene ID" value="ENSACIG00000010777.1"/>
</dbReference>
<evidence type="ECO:0000256" key="7">
    <source>
        <dbReference type="ARBA" id="ARBA00023157"/>
    </source>
</evidence>
<comment type="subcellular location">
    <subcellularLocation>
        <location evidence="1">Cell membrane</location>
        <topology evidence="1">Single-pass type I membrane protein</topology>
    </subcellularLocation>
</comment>
<dbReference type="Proteomes" id="UP000261340">
    <property type="component" value="Unplaced"/>
</dbReference>
<keyword evidence="14" id="KW-1185">Reference proteome</keyword>
<feature type="domain" description="Ig-like" evidence="12">
    <location>
        <begin position="10"/>
        <end position="136"/>
    </location>
</feature>
<feature type="chain" id="PRO_5018593965" description="Ig-like domain-containing protein" evidence="11">
    <location>
        <begin position="29"/>
        <end position="208"/>
    </location>
</feature>
<keyword evidence="10" id="KW-0393">Immunoglobulin domain</keyword>
<organism evidence="13 14">
    <name type="scientific">Amphilophus citrinellus</name>
    <name type="common">Midas cichlid</name>
    <name type="synonym">Cichlasoma citrinellum</name>
    <dbReference type="NCBI Taxonomy" id="61819"/>
    <lineage>
        <taxon>Eukaryota</taxon>
        <taxon>Metazoa</taxon>
        <taxon>Chordata</taxon>
        <taxon>Craniata</taxon>
        <taxon>Vertebrata</taxon>
        <taxon>Euteleostomi</taxon>
        <taxon>Actinopterygii</taxon>
        <taxon>Neopterygii</taxon>
        <taxon>Teleostei</taxon>
        <taxon>Neoteleostei</taxon>
        <taxon>Acanthomorphata</taxon>
        <taxon>Ovalentaria</taxon>
        <taxon>Cichlomorphae</taxon>
        <taxon>Cichliformes</taxon>
        <taxon>Cichlidae</taxon>
        <taxon>New World cichlids</taxon>
        <taxon>Cichlasomatinae</taxon>
        <taxon>Heroini</taxon>
        <taxon>Amphilophus</taxon>
    </lineage>
</organism>
<accession>A0A3Q0RTW5</accession>
<keyword evidence="4 11" id="KW-0732">Signal</keyword>